<feature type="signal peptide" evidence="1">
    <location>
        <begin position="1"/>
        <end position="22"/>
    </location>
</feature>
<evidence type="ECO:0000313" key="3">
    <source>
        <dbReference type="Proteomes" id="UP000030185"/>
    </source>
</evidence>
<evidence type="ECO:0000313" key="2">
    <source>
        <dbReference type="EMBL" id="GAL84147.1"/>
    </source>
</evidence>
<accession>A0A098LCF7</accession>
<sequence length="518" mass="56567">MKISKFIFTTGFLSLFSVSAFSQGPFGYYNDALRFSQSTFGGTARFQGIAGATTALGADMGTLNSNPAGLGFYRKSDVSISPGLNFAGTTTNMLGTETRDNKVSFNIANIGIVFSGAKDDIVPGKYRGGSFGISMTRTNNFQNQFSYSGFNKSNTFGQYVAELARGYSIDEVSNQDINALTDIVGIAYNTYLIDPVNCGVDADKNPIQCPGNPWHSLMSDNIVKQKEIVATKGNQSQWDIAYGGNIDDKVYLGASLGIATIRYEANKVFTETNTQTRDTIDSFSFYDNLSLRGTGINFKVGAIIKPADWIRIGVTGQTPTYYAIRTIYDYKLRTNLNADFVNEFVIPDSDPTYSTLPGTYNYNLTTPARAKAGVALFAGKSGFISGDVEVVGYSGARLKGADPQELDADNDVIKNLYKTTLNFNLGAEARLGDYRLRAGYARLGDPYRHGIVDNLDRTINTFTFGAGLKSESFYADIAFVNTFYKSNYYSYHLNSGREPMAIVNNRNTSVVITIGTSF</sequence>
<dbReference type="eggNOG" id="COG2067">
    <property type="taxonomic scope" value="Bacteria"/>
</dbReference>
<evidence type="ECO:0000256" key="1">
    <source>
        <dbReference type="SAM" id="SignalP"/>
    </source>
</evidence>
<organism evidence="2 3">
    <name type="scientific">Sporocytophaga myxococcoides</name>
    <dbReference type="NCBI Taxonomy" id="153721"/>
    <lineage>
        <taxon>Bacteria</taxon>
        <taxon>Pseudomonadati</taxon>
        <taxon>Bacteroidota</taxon>
        <taxon>Cytophagia</taxon>
        <taxon>Cytophagales</taxon>
        <taxon>Cytophagaceae</taxon>
        <taxon>Sporocytophaga</taxon>
    </lineage>
</organism>
<evidence type="ECO:0008006" key="4">
    <source>
        <dbReference type="Google" id="ProtNLM"/>
    </source>
</evidence>
<dbReference type="AlphaFoldDB" id="A0A098LCF7"/>
<keyword evidence="1" id="KW-0732">Signal</keyword>
<proteinExistence type="predicted"/>
<gene>
    <name evidence="2" type="ORF">MYP_1375</name>
</gene>
<dbReference type="Gene3D" id="2.40.160.60">
    <property type="entry name" value="Outer membrane protein transport protein (OMPP1/FadL/TodX)"/>
    <property type="match status" value="1"/>
</dbReference>
<feature type="chain" id="PRO_5001937047" description="Hemin receptor" evidence="1">
    <location>
        <begin position="23"/>
        <end position="518"/>
    </location>
</feature>
<dbReference type="EMBL" id="BBLT01000002">
    <property type="protein sequence ID" value="GAL84147.1"/>
    <property type="molecule type" value="Genomic_DNA"/>
</dbReference>
<name>A0A098LCF7_9BACT</name>
<comment type="caution">
    <text evidence="2">The sequence shown here is derived from an EMBL/GenBank/DDBJ whole genome shotgun (WGS) entry which is preliminary data.</text>
</comment>
<dbReference type="OrthoDB" id="9765571at2"/>
<dbReference type="STRING" id="153721.MYP_1375"/>
<dbReference type="SUPFAM" id="SSF56935">
    <property type="entry name" value="Porins"/>
    <property type="match status" value="1"/>
</dbReference>
<protein>
    <recommendedName>
        <fullName evidence="4">Hemin receptor</fullName>
    </recommendedName>
</protein>
<reference evidence="2 3" key="1">
    <citation type="submission" date="2014-09" db="EMBL/GenBank/DDBJ databases">
        <title>Sporocytophaga myxococcoides PG-01 genome sequencing.</title>
        <authorList>
            <person name="Liu L."/>
            <person name="Gao P.J."/>
            <person name="Chen G.J."/>
            <person name="Wang L.S."/>
        </authorList>
    </citation>
    <scope>NUCLEOTIDE SEQUENCE [LARGE SCALE GENOMIC DNA]</scope>
    <source>
        <strain evidence="2 3">PG-01</strain>
    </source>
</reference>
<keyword evidence="3" id="KW-1185">Reference proteome</keyword>
<dbReference type="Proteomes" id="UP000030185">
    <property type="component" value="Unassembled WGS sequence"/>
</dbReference>
<dbReference type="RefSeq" id="WP_045460227.1">
    <property type="nucleotide sequence ID" value="NZ_BBLT01000002.1"/>
</dbReference>